<dbReference type="KEGG" id="mflg:ABS361_16020"/>
<dbReference type="Pfam" id="PF00795">
    <property type="entry name" value="CN_hydrolase"/>
    <property type="match status" value="1"/>
</dbReference>
<dbReference type="GO" id="GO:0016811">
    <property type="term" value="F:hydrolase activity, acting on carbon-nitrogen (but not peptide) bonds, in linear amides"/>
    <property type="evidence" value="ECO:0007669"/>
    <property type="project" value="UniProtKB-ARBA"/>
</dbReference>
<dbReference type="Gene3D" id="3.60.110.10">
    <property type="entry name" value="Carbon-nitrogen hydrolase"/>
    <property type="match status" value="1"/>
</dbReference>
<reference evidence="3" key="1">
    <citation type="submission" date="2024-06" db="EMBL/GenBank/DDBJ databases">
        <title>Methylostella associata gen. nov., sp. nov., a novel Ancalomicrobiaceae-affiliated facultatively methylotrophic bacteria that feed on methanotrophs of the genus Methylococcus.</title>
        <authorList>
            <person name="Saltykova V."/>
            <person name="Danilova O.V."/>
            <person name="Oshkin I.Y."/>
            <person name="Belova S.E."/>
            <person name="Pimenov N.V."/>
            <person name="Dedysh S.N."/>
        </authorList>
    </citation>
    <scope>NUCLEOTIDE SEQUENCE</scope>
    <source>
        <strain evidence="3">S20</strain>
    </source>
</reference>
<evidence type="ECO:0000313" key="3">
    <source>
        <dbReference type="EMBL" id="XBY43578.1"/>
    </source>
</evidence>
<dbReference type="InterPro" id="IPR050345">
    <property type="entry name" value="Aliph_Amidase/BUP"/>
</dbReference>
<dbReference type="PROSITE" id="PS50263">
    <property type="entry name" value="CN_HYDROLASE"/>
    <property type="match status" value="1"/>
</dbReference>
<dbReference type="InterPro" id="IPR036526">
    <property type="entry name" value="C-N_Hydrolase_sf"/>
</dbReference>
<proteinExistence type="predicted"/>
<name>A0AAU7X6L9_9HYPH</name>
<dbReference type="InterPro" id="IPR003010">
    <property type="entry name" value="C-N_Hydrolase"/>
</dbReference>
<sequence length="289" mass="28908">MSDTIRIGAVAIGPAGRDDAPLLDEAEAGIRSAAAAGARLVALPELFAAPYVAGEAPTAWAHLAEPLDGPTATHIAAIATATGTAVLFGMAVPDGASRPTNAAVLAAPGAAPRIVARKMNLPPKAPGDRFGEADHFTAGPAHIESFDVGAIRVATLVCFDRRLASSWELAREAGADVVAVLVAGPAPGDPAGFYAEELARHAREHGLPTIAAARYGVETITGRPVRHDGTTLAIAADGRVIAAVPDAGPGLVTLDVPALPRNAPPSSANASNANASITLAAPIRAAAAS</sequence>
<organism evidence="3">
    <name type="scientific">Methyloraptor flagellatus</name>
    <dbReference type="NCBI Taxonomy" id="3162530"/>
    <lineage>
        <taxon>Bacteria</taxon>
        <taxon>Pseudomonadati</taxon>
        <taxon>Pseudomonadota</taxon>
        <taxon>Alphaproteobacteria</taxon>
        <taxon>Hyphomicrobiales</taxon>
        <taxon>Ancalomicrobiaceae</taxon>
        <taxon>Methyloraptor</taxon>
    </lineage>
</organism>
<dbReference type="PANTHER" id="PTHR43674:SF2">
    <property type="entry name" value="BETA-UREIDOPROPIONASE"/>
    <property type="match status" value="1"/>
</dbReference>
<gene>
    <name evidence="3" type="ORF">ABS361_16020</name>
</gene>
<dbReference type="EMBL" id="CP158568">
    <property type="protein sequence ID" value="XBY43578.1"/>
    <property type="molecule type" value="Genomic_DNA"/>
</dbReference>
<accession>A0AAU7X6L9</accession>
<keyword evidence="1 3" id="KW-0378">Hydrolase</keyword>
<feature type="domain" description="CN hydrolase" evidence="2">
    <location>
        <begin position="5"/>
        <end position="258"/>
    </location>
</feature>
<dbReference type="SUPFAM" id="SSF56317">
    <property type="entry name" value="Carbon-nitrogen hydrolase"/>
    <property type="match status" value="1"/>
</dbReference>
<dbReference type="PANTHER" id="PTHR43674">
    <property type="entry name" value="NITRILASE C965.09-RELATED"/>
    <property type="match status" value="1"/>
</dbReference>
<dbReference type="RefSeq" id="WP_407048679.1">
    <property type="nucleotide sequence ID" value="NZ_CP158568.1"/>
</dbReference>
<evidence type="ECO:0000259" key="2">
    <source>
        <dbReference type="PROSITE" id="PS50263"/>
    </source>
</evidence>
<protein>
    <submittedName>
        <fullName evidence="3">Nitrilase-related carbon-nitrogen hydrolase</fullName>
    </submittedName>
</protein>
<evidence type="ECO:0000256" key="1">
    <source>
        <dbReference type="ARBA" id="ARBA00022801"/>
    </source>
</evidence>
<dbReference type="AlphaFoldDB" id="A0AAU7X6L9"/>